<reference evidence="1" key="1">
    <citation type="submission" date="2021-06" db="EMBL/GenBank/DDBJ databases">
        <authorList>
            <person name="Hodson N. C."/>
            <person name="Mongue J. A."/>
            <person name="Jaron S. K."/>
        </authorList>
    </citation>
    <scope>NUCLEOTIDE SEQUENCE</scope>
</reference>
<dbReference type="EMBL" id="CAJVCH010533762">
    <property type="protein sequence ID" value="CAG7824726.1"/>
    <property type="molecule type" value="Genomic_DNA"/>
</dbReference>
<gene>
    <name evidence="1" type="ORF">AFUS01_LOCUS34870</name>
</gene>
<accession>A0A8J2PRH3</accession>
<evidence type="ECO:0000313" key="2">
    <source>
        <dbReference type="Proteomes" id="UP000708208"/>
    </source>
</evidence>
<keyword evidence="2" id="KW-1185">Reference proteome</keyword>
<protein>
    <submittedName>
        <fullName evidence="1">Uncharacterized protein</fullName>
    </submittedName>
</protein>
<comment type="caution">
    <text evidence="1">The sequence shown here is derived from an EMBL/GenBank/DDBJ whole genome shotgun (WGS) entry which is preliminary data.</text>
</comment>
<dbReference type="Proteomes" id="UP000708208">
    <property type="component" value="Unassembled WGS sequence"/>
</dbReference>
<evidence type="ECO:0000313" key="1">
    <source>
        <dbReference type="EMBL" id="CAG7824726.1"/>
    </source>
</evidence>
<dbReference type="AlphaFoldDB" id="A0A8J2PRH3"/>
<organism evidence="1 2">
    <name type="scientific">Allacma fusca</name>
    <dbReference type="NCBI Taxonomy" id="39272"/>
    <lineage>
        <taxon>Eukaryota</taxon>
        <taxon>Metazoa</taxon>
        <taxon>Ecdysozoa</taxon>
        <taxon>Arthropoda</taxon>
        <taxon>Hexapoda</taxon>
        <taxon>Collembola</taxon>
        <taxon>Symphypleona</taxon>
        <taxon>Sminthuridae</taxon>
        <taxon>Allacma</taxon>
    </lineage>
</organism>
<name>A0A8J2PRH3_9HEXA</name>
<sequence>MMLAFYSSRRRYASLTVTCNLVTSCHLHDLFQRLFIMCWFANTTVFQNSKKPFLLGSIGSLKKKIRYSYLKAHGNSNCDSTRGEIDVPVGLTKSVRETEFLLYDNHGQENRMLIFASTDALDYLARTIQVMTEAVCTIVFNSRCV</sequence>
<proteinExistence type="predicted"/>